<comment type="subcellular location">
    <subcellularLocation>
        <location evidence="1">Membrane</location>
        <topology evidence="1">Multi-pass membrane protein</topology>
    </subcellularLocation>
</comment>
<dbReference type="GO" id="GO:0008360">
    <property type="term" value="P:regulation of cell shape"/>
    <property type="evidence" value="ECO:0007669"/>
    <property type="project" value="UniProtKB-KW"/>
</dbReference>
<sequence>MKRRQSFKLRGDIPLIITVFLLLVIGVLAVYSAVYHDYPDLVWPILGQQIAWIVLGCMISFIVMLFNTEFLWKTTPYLYVLGLILMVLPLYFYNPNLVASTGSKNWVAYKGISLFQPSEFMKISYILMVSRSIVHFLRKNREMDRTLKSDCYLISQVFAYTLPILILLTFQHDLGTSLVFIAIFSGLILISGVSWKIILPVFLSLAGAIALFLAVFLSDGGRAFLHQQLGMPTYQMNRILAWLNPFDYAQTMTFQQAQGQLAVASGGIFGQGFNVSNLLIPVRESDMIFTVIGEDFGFIGSTVLLVLYMFLVYKMLRITLKSNNQFYTYISTGFIMMLVFHIFENIGAVTGILPLTGIPLPFISQGGSAIISNLIGIGLLLSMSHQNRVAEERKKEGRLLRQKQLSRLQEKGMI</sequence>
<organism evidence="7 8">
    <name type="scientific">Streptococcus rubneri</name>
    <dbReference type="NCBI Taxonomy" id="1234680"/>
    <lineage>
        <taxon>Bacteria</taxon>
        <taxon>Bacillati</taxon>
        <taxon>Bacillota</taxon>
        <taxon>Bacilli</taxon>
        <taxon>Lactobacillales</taxon>
        <taxon>Streptococcaceae</taxon>
        <taxon>Streptococcus</taxon>
    </lineage>
</organism>
<dbReference type="PANTHER" id="PTHR30474">
    <property type="entry name" value="CELL CYCLE PROTEIN"/>
    <property type="match status" value="1"/>
</dbReference>
<dbReference type="InterPro" id="IPR001182">
    <property type="entry name" value="FtsW/RodA"/>
</dbReference>
<feature type="transmembrane region" description="Helical" evidence="6">
    <location>
        <begin position="149"/>
        <end position="168"/>
    </location>
</feature>
<evidence type="ECO:0000313" key="8">
    <source>
        <dbReference type="Proteomes" id="UP000297986"/>
    </source>
</evidence>
<dbReference type="GO" id="GO:0015648">
    <property type="term" value="F:lipid-linked peptidoglycan transporter activity"/>
    <property type="evidence" value="ECO:0007669"/>
    <property type="project" value="TreeGrafter"/>
</dbReference>
<feature type="transmembrane region" description="Helical" evidence="6">
    <location>
        <begin position="41"/>
        <end position="65"/>
    </location>
</feature>
<dbReference type="AlphaFoldDB" id="A0A4Z1DVY1"/>
<feature type="transmembrane region" description="Helical" evidence="6">
    <location>
        <begin position="77"/>
        <end position="94"/>
    </location>
</feature>
<feature type="transmembrane region" description="Helical" evidence="6">
    <location>
        <begin position="120"/>
        <end position="137"/>
    </location>
</feature>
<comment type="caution">
    <text evidence="7">The sequence shown here is derived from an EMBL/GenBank/DDBJ whole genome shotgun (WGS) entry which is preliminary data.</text>
</comment>
<dbReference type="GO" id="GO:0051301">
    <property type="term" value="P:cell division"/>
    <property type="evidence" value="ECO:0007669"/>
    <property type="project" value="InterPro"/>
</dbReference>
<feature type="transmembrane region" description="Helical" evidence="6">
    <location>
        <begin position="174"/>
        <end position="190"/>
    </location>
</feature>
<gene>
    <name evidence="7" type="ORF">E5S68_04670</name>
</gene>
<evidence type="ECO:0000256" key="5">
    <source>
        <dbReference type="ARBA" id="ARBA00023136"/>
    </source>
</evidence>
<dbReference type="GO" id="GO:0032153">
    <property type="term" value="C:cell division site"/>
    <property type="evidence" value="ECO:0007669"/>
    <property type="project" value="TreeGrafter"/>
</dbReference>
<accession>A0A4Z1DVY1</accession>
<dbReference type="Pfam" id="PF01098">
    <property type="entry name" value="FTSW_RODA_SPOVE"/>
    <property type="match status" value="1"/>
</dbReference>
<feature type="transmembrane region" description="Helical" evidence="6">
    <location>
        <begin position="197"/>
        <end position="217"/>
    </location>
</feature>
<dbReference type="InterPro" id="IPR018365">
    <property type="entry name" value="Cell_cycle_FtsW-rel_CS"/>
</dbReference>
<evidence type="ECO:0000313" key="7">
    <source>
        <dbReference type="EMBL" id="TGN92237.1"/>
    </source>
</evidence>
<keyword evidence="4 6" id="KW-1133">Transmembrane helix</keyword>
<feature type="transmembrane region" description="Helical" evidence="6">
    <location>
        <begin position="326"/>
        <end position="343"/>
    </location>
</feature>
<evidence type="ECO:0000256" key="1">
    <source>
        <dbReference type="ARBA" id="ARBA00004141"/>
    </source>
</evidence>
<feature type="transmembrane region" description="Helical" evidence="6">
    <location>
        <begin position="296"/>
        <end position="314"/>
    </location>
</feature>
<keyword evidence="5 6" id="KW-0472">Membrane</keyword>
<dbReference type="PANTHER" id="PTHR30474:SF1">
    <property type="entry name" value="PEPTIDOGLYCAN GLYCOSYLTRANSFERASE MRDB"/>
    <property type="match status" value="1"/>
</dbReference>
<feature type="transmembrane region" description="Helical" evidence="6">
    <location>
        <begin position="363"/>
        <end position="383"/>
    </location>
</feature>
<dbReference type="EMBL" id="SRRP01000001">
    <property type="protein sequence ID" value="TGN92237.1"/>
    <property type="molecule type" value="Genomic_DNA"/>
</dbReference>
<keyword evidence="8" id="KW-1185">Reference proteome</keyword>
<dbReference type="OrthoDB" id="9768187at2"/>
<proteinExistence type="predicted"/>
<dbReference type="GO" id="GO:0005886">
    <property type="term" value="C:plasma membrane"/>
    <property type="evidence" value="ECO:0007669"/>
    <property type="project" value="TreeGrafter"/>
</dbReference>
<evidence type="ECO:0000256" key="6">
    <source>
        <dbReference type="SAM" id="Phobius"/>
    </source>
</evidence>
<reference evidence="7 8" key="1">
    <citation type="submission" date="2019-04" db="EMBL/GenBank/DDBJ databases">
        <title>Genome sequencing of Streptococcus rubneri DSM 26920(T).</title>
        <authorList>
            <person name="Kook J.-K."/>
            <person name="Park S.-N."/>
            <person name="Lim Y.K."/>
        </authorList>
    </citation>
    <scope>NUCLEOTIDE SEQUENCE [LARGE SCALE GENOMIC DNA]</scope>
    <source>
        <strain evidence="7 8">DSM 26920</strain>
    </source>
</reference>
<dbReference type="PROSITE" id="PS00428">
    <property type="entry name" value="FTSW_RODA_SPOVE"/>
    <property type="match status" value="1"/>
</dbReference>
<dbReference type="RefSeq" id="WP_135782547.1">
    <property type="nucleotide sequence ID" value="NZ_JADMRL010000001.1"/>
</dbReference>
<protein>
    <submittedName>
        <fullName evidence="7">FtsW/RodA/SpoVE family cell cycle protein</fullName>
    </submittedName>
</protein>
<evidence type="ECO:0000256" key="3">
    <source>
        <dbReference type="ARBA" id="ARBA00022960"/>
    </source>
</evidence>
<name>A0A4Z1DVY1_9STRE</name>
<keyword evidence="3" id="KW-0133">Cell shape</keyword>
<evidence type="ECO:0000256" key="2">
    <source>
        <dbReference type="ARBA" id="ARBA00022692"/>
    </source>
</evidence>
<keyword evidence="2 6" id="KW-0812">Transmembrane</keyword>
<feature type="transmembrane region" description="Helical" evidence="6">
    <location>
        <begin position="12"/>
        <end position="35"/>
    </location>
</feature>
<evidence type="ECO:0000256" key="4">
    <source>
        <dbReference type="ARBA" id="ARBA00022989"/>
    </source>
</evidence>
<dbReference type="Proteomes" id="UP000297986">
    <property type="component" value="Unassembled WGS sequence"/>
</dbReference>